<keyword evidence="3" id="KW-0378">Hydrolase</keyword>
<dbReference type="Gene3D" id="3.60.40.10">
    <property type="entry name" value="PPM-type phosphatase domain"/>
    <property type="match status" value="1"/>
</dbReference>
<keyword evidence="3" id="KW-0479">Metal-binding</keyword>
<dbReference type="PANTHER" id="PTHR12320">
    <property type="entry name" value="PROTEIN PHOSPHATASE 2C"/>
    <property type="match status" value="1"/>
</dbReference>
<comment type="similarity">
    <text evidence="3">Belongs to the PP2C family.</text>
</comment>
<comment type="catalytic activity">
    <reaction evidence="2 3">
        <text>O-phospho-L-threonyl-[protein] + H2O = L-threonyl-[protein] + phosphate</text>
        <dbReference type="Rhea" id="RHEA:47004"/>
        <dbReference type="Rhea" id="RHEA-COMP:11060"/>
        <dbReference type="Rhea" id="RHEA-COMP:11605"/>
        <dbReference type="ChEBI" id="CHEBI:15377"/>
        <dbReference type="ChEBI" id="CHEBI:30013"/>
        <dbReference type="ChEBI" id="CHEBI:43474"/>
        <dbReference type="ChEBI" id="CHEBI:61977"/>
        <dbReference type="EC" id="3.1.3.16"/>
    </reaction>
</comment>
<evidence type="ECO:0000256" key="2">
    <source>
        <dbReference type="ARBA" id="ARBA00048336"/>
    </source>
</evidence>
<dbReference type="InterPro" id="IPR036457">
    <property type="entry name" value="PPM-type-like_dom_sf"/>
</dbReference>
<accession>A0ABC8ZWV3</accession>
<evidence type="ECO:0000259" key="4">
    <source>
        <dbReference type="PROSITE" id="PS51746"/>
    </source>
</evidence>
<dbReference type="PROSITE" id="PS51746">
    <property type="entry name" value="PPM_2"/>
    <property type="match status" value="1"/>
</dbReference>
<proteinExistence type="inferred from homology"/>
<keyword evidence="3" id="KW-0464">Manganese</keyword>
<dbReference type="EC" id="3.1.3.16" evidence="3"/>
<dbReference type="EMBL" id="OZ075112">
    <property type="protein sequence ID" value="CAL4967300.1"/>
    <property type="molecule type" value="Genomic_DNA"/>
</dbReference>
<sequence>MTLTRRRKEKGEAKMTMTMEMLPQIRQTLSEIDGRVPDALRVGLGFGNRASPAPAPGEDADFAAPLLQPLATTDDDDDDPKKRGVAAPAPALRLDWASCYVPRPRYDHDAHFGNADAGVLAVADGVGSYMKDGVDAAAFSRGLMRNAAAEVAGVAPGGAPPPHELLERAYEKTKASRAQGASTAVIVSLDGDKLKWACIGDSSFAVVRDGRAVFFSEPQQVLSKRSKKRLAHFRHDPRRRDSPAARYKLVFSFDNPPFQLSAKGGDRVADAKTYKTAGRAAIPVRAGDVVVVGTDGLFHNVLLEQLEGVVRVGSRLGFSPKNMADIIAGVAYERSREELNRKECRGKPDDITVVVALVVQSDA</sequence>
<dbReference type="AlphaFoldDB" id="A0ABC8ZWV3"/>
<evidence type="ECO:0000256" key="1">
    <source>
        <dbReference type="ARBA" id="ARBA00047761"/>
    </source>
</evidence>
<dbReference type="PANTHER" id="PTHR12320:SF74">
    <property type="entry name" value="PROTEIN PHOSPHATASE"/>
    <property type="match status" value="1"/>
</dbReference>
<comment type="catalytic activity">
    <reaction evidence="1 3">
        <text>O-phospho-L-seryl-[protein] + H2O = L-seryl-[protein] + phosphate</text>
        <dbReference type="Rhea" id="RHEA:20629"/>
        <dbReference type="Rhea" id="RHEA-COMP:9863"/>
        <dbReference type="Rhea" id="RHEA-COMP:11604"/>
        <dbReference type="ChEBI" id="CHEBI:15377"/>
        <dbReference type="ChEBI" id="CHEBI:29999"/>
        <dbReference type="ChEBI" id="CHEBI:43474"/>
        <dbReference type="ChEBI" id="CHEBI:83421"/>
        <dbReference type="EC" id="3.1.3.16"/>
    </reaction>
</comment>
<dbReference type="InterPro" id="IPR039123">
    <property type="entry name" value="PPTC7"/>
</dbReference>
<evidence type="ECO:0000256" key="3">
    <source>
        <dbReference type="RuleBase" id="RU366020"/>
    </source>
</evidence>
<keyword evidence="3" id="KW-0904">Protein phosphatase</keyword>
<dbReference type="GO" id="GO:0004722">
    <property type="term" value="F:protein serine/threonine phosphatase activity"/>
    <property type="evidence" value="ECO:0007669"/>
    <property type="project" value="UniProtKB-EC"/>
</dbReference>
<feature type="domain" description="PPM-type phosphatase" evidence="4">
    <location>
        <begin position="95"/>
        <end position="358"/>
    </location>
</feature>
<keyword evidence="6" id="KW-1185">Reference proteome</keyword>
<evidence type="ECO:0000313" key="6">
    <source>
        <dbReference type="Proteomes" id="UP001497457"/>
    </source>
</evidence>
<dbReference type="SUPFAM" id="SSF81606">
    <property type="entry name" value="PP2C-like"/>
    <property type="match status" value="1"/>
</dbReference>
<gene>
    <name evidence="5" type="ORF">URODEC1_LOCUS48284</name>
</gene>
<evidence type="ECO:0000313" key="5">
    <source>
        <dbReference type="EMBL" id="CAL4967300.1"/>
    </source>
</evidence>
<comment type="cofactor">
    <cofactor evidence="3">
        <name>Mg(2+)</name>
        <dbReference type="ChEBI" id="CHEBI:18420"/>
    </cofactor>
</comment>
<protein>
    <recommendedName>
        <fullName evidence="3">Protein phosphatase</fullName>
        <ecNumber evidence="3">3.1.3.16</ecNumber>
    </recommendedName>
</protein>
<dbReference type="InterPro" id="IPR001932">
    <property type="entry name" value="PPM-type_phosphatase-like_dom"/>
</dbReference>
<keyword evidence="3" id="KW-0460">Magnesium</keyword>
<name>A0ABC8ZWV3_9POAL</name>
<comment type="cofactor">
    <cofactor evidence="3">
        <name>Mn(2+)</name>
        <dbReference type="ChEBI" id="CHEBI:29035"/>
    </cofactor>
</comment>
<dbReference type="Proteomes" id="UP001497457">
    <property type="component" value="Chromosome 2b"/>
</dbReference>
<reference evidence="5 6" key="2">
    <citation type="submission" date="2024-10" db="EMBL/GenBank/DDBJ databases">
        <authorList>
            <person name="Ryan C."/>
        </authorList>
    </citation>
    <scope>NUCLEOTIDE SEQUENCE [LARGE SCALE GENOMIC DNA]</scope>
</reference>
<dbReference type="GO" id="GO:0046872">
    <property type="term" value="F:metal ion binding"/>
    <property type="evidence" value="ECO:0007669"/>
    <property type="project" value="UniProtKB-UniRule"/>
</dbReference>
<organism evidence="5 6">
    <name type="scientific">Urochloa decumbens</name>
    <dbReference type="NCBI Taxonomy" id="240449"/>
    <lineage>
        <taxon>Eukaryota</taxon>
        <taxon>Viridiplantae</taxon>
        <taxon>Streptophyta</taxon>
        <taxon>Embryophyta</taxon>
        <taxon>Tracheophyta</taxon>
        <taxon>Spermatophyta</taxon>
        <taxon>Magnoliopsida</taxon>
        <taxon>Liliopsida</taxon>
        <taxon>Poales</taxon>
        <taxon>Poaceae</taxon>
        <taxon>PACMAD clade</taxon>
        <taxon>Panicoideae</taxon>
        <taxon>Panicodae</taxon>
        <taxon>Paniceae</taxon>
        <taxon>Melinidinae</taxon>
        <taxon>Urochloa</taxon>
    </lineage>
</organism>
<dbReference type="SMART" id="SM00331">
    <property type="entry name" value="PP2C_SIG"/>
    <property type="match status" value="1"/>
</dbReference>
<reference evidence="6" key="1">
    <citation type="submission" date="2024-06" db="EMBL/GenBank/DDBJ databases">
        <authorList>
            <person name="Ryan C."/>
        </authorList>
    </citation>
    <scope>NUCLEOTIDE SEQUENCE [LARGE SCALE GENOMIC DNA]</scope>
</reference>
<dbReference type="SMART" id="SM00332">
    <property type="entry name" value="PP2Cc"/>
    <property type="match status" value="1"/>
</dbReference>